<evidence type="ECO:0000313" key="2">
    <source>
        <dbReference type="EMBL" id="MCI09430.1"/>
    </source>
</evidence>
<dbReference type="GO" id="GO:0003676">
    <property type="term" value="F:nucleic acid binding"/>
    <property type="evidence" value="ECO:0007669"/>
    <property type="project" value="InterPro"/>
</dbReference>
<keyword evidence="3" id="KW-1185">Reference proteome</keyword>
<dbReference type="Proteomes" id="UP000265520">
    <property type="component" value="Unassembled WGS sequence"/>
</dbReference>
<dbReference type="AlphaFoldDB" id="A0A392PD93"/>
<evidence type="ECO:0000259" key="1">
    <source>
        <dbReference type="PROSITE" id="PS50013"/>
    </source>
</evidence>
<accession>A0A392PD93</accession>
<feature type="non-terminal residue" evidence="2">
    <location>
        <position position="1"/>
    </location>
</feature>
<name>A0A392PD93_9FABA</name>
<feature type="non-terminal residue" evidence="2">
    <location>
        <position position="255"/>
    </location>
</feature>
<reference evidence="2 3" key="1">
    <citation type="journal article" date="2018" name="Front. Plant Sci.">
        <title>Red Clover (Trifolium pratense) and Zigzag Clover (T. medium) - A Picture of Genomic Similarities and Differences.</title>
        <authorList>
            <person name="Dluhosova J."/>
            <person name="Istvanek J."/>
            <person name="Nedelnik J."/>
            <person name="Repkova J."/>
        </authorList>
    </citation>
    <scope>NUCLEOTIDE SEQUENCE [LARGE SCALE GENOMIC DNA]</scope>
    <source>
        <strain evidence="3">cv. 10/8</strain>
        <tissue evidence="2">Leaf</tissue>
    </source>
</reference>
<proteinExistence type="predicted"/>
<dbReference type="Pfam" id="PF24626">
    <property type="entry name" value="SH3_Tf2-1"/>
    <property type="match status" value="1"/>
</dbReference>
<dbReference type="Gene3D" id="3.30.420.10">
    <property type="entry name" value="Ribonuclease H-like superfamily/Ribonuclease H"/>
    <property type="match status" value="1"/>
</dbReference>
<evidence type="ECO:0000313" key="3">
    <source>
        <dbReference type="Proteomes" id="UP000265520"/>
    </source>
</evidence>
<dbReference type="InterPro" id="IPR000953">
    <property type="entry name" value="Chromo/chromo_shadow_dom"/>
</dbReference>
<dbReference type="InterPro" id="IPR056924">
    <property type="entry name" value="SH3_Tf2-1"/>
</dbReference>
<dbReference type="InterPro" id="IPR036397">
    <property type="entry name" value="RNaseH_sf"/>
</dbReference>
<organism evidence="2 3">
    <name type="scientific">Trifolium medium</name>
    <dbReference type="NCBI Taxonomy" id="97028"/>
    <lineage>
        <taxon>Eukaryota</taxon>
        <taxon>Viridiplantae</taxon>
        <taxon>Streptophyta</taxon>
        <taxon>Embryophyta</taxon>
        <taxon>Tracheophyta</taxon>
        <taxon>Spermatophyta</taxon>
        <taxon>Magnoliopsida</taxon>
        <taxon>eudicotyledons</taxon>
        <taxon>Gunneridae</taxon>
        <taxon>Pentapetalae</taxon>
        <taxon>rosids</taxon>
        <taxon>fabids</taxon>
        <taxon>Fabales</taxon>
        <taxon>Fabaceae</taxon>
        <taxon>Papilionoideae</taxon>
        <taxon>50 kb inversion clade</taxon>
        <taxon>NPAAA clade</taxon>
        <taxon>Hologalegina</taxon>
        <taxon>IRL clade</taxon>
        <taxon>Trifolieae</taxon>
        <taxon>Trifolium</taxon>
    </lineage>
</organism>
<dbReference type="Gene3D" id="2.40.50.40">
    <property type="match status" value="1"/>
</dbReference>
<dbReference type="Pfam" id="PF00385">
    <property type="entry name" value="Chromo"/>
    <property type="match status" value="1"/>
</dbReference>
<feature type="domain" description="Chromo" evidence="1">
    <location>
        <begin position="178"/>
        <end position="229"/>
    </location>
</feature>
<dbReference type="SUPFAM" id="SSF54160">
    <property type="entry name" value="Chromo domain-like"/>
    <property type="match status" value="1"/>
</dbReference>
<dbReference type="PROSITE" id="PS50013">
    <property type="entry name" value="CHROMO_2"/>
    <property type="match status" value="1"/>
</dbReference>
<dbReference type="PANTHER" id="PTHR46148:SF52">
    <property type="entry name" value="OS04G0603800 PROTEIN"/>
    <property type="match status" value="1"/>
</dbReference>
<protein>
    <recommendedName>
        <fullName evidence="1">Chromo domain-containing protein</fullName>
    </recommendedName>
</protein>
<dbReference type="EMBL" id="LXQA010072608">
    <property type="protein sequence ID" value="MCI09430.1"/>
    <property type="molecule type" value="Genomic_DNA"/>
</dbReference>
<comment type="caution">
    <text evidence="2">The sequence shown here is derived from an EMBL/GenBank/DDBJ whole genome shotgun (WGS) entry which is preliminary data.</text>
</comment>
<sequence length="255" mass="30209">KQWPKWLAWAEYWYNTNYHASLKTTPFEALYGRTPPVLVRGDTSLSTVDEVNKLTAERNIMLRELQEQLLRAQDLTRNQANKHRREVEYEVGDMVFLKIQPYKLKKLAKRLNQKLSPRYYGPYEVIQRIRVMAYKLKLPDDTIVHPVFHVSLLKKAVTPNVEPQPLPTCMNEDWYLEPTPEEAMDTRRNEYGEVEVLVKWKDLPAFENSWEVADKLRQEFPRFLIEVNESFEGAGIDSYARVCKRTHRQRGVDMH</sequence>
<dbReference type="InterPro" id="IPR023780">
    <property type="entry name" value="Chromo_domain"/>
</dbReference>
<dbReference type="InterPro" id="IPR016197">
    <property type="entry name" value="Chromo-like_dom_sf"/>
</dbReference>
<dbReference type="PANTHER" id="PTHR46148">
    <property type="entry name" value="CHROMO DOMAIN-CONTAINING PROTEIN"/>
    <property type="match status" value="1"/>
</dbReference>